<keyword evidence="4 7" id="KW-0663">Pyridoxal phosphate</keyword>
<dbReference type="PIRSF" id="PIRSF000390">
    <property type="entry name" value="PLP_StrS"/>
    <property type="match status" value="1"/>
</dbReference>
<sequence>MKKYYPIAAPVLNGNEKKYVADCLDSTWISSNGSYLGMFEQQFAAFCQTKYAITCSNGTTALHLALIAHGVGPGDEVIVPTLTFAATANAVVYCGATPVFADSEPETWNIDPEAVVRKITPRTKGIIAVHLYGHPAHMDPIMQAAQEHDLFVIEDAAEAIGAEYKGRRAGSLGHTAAFSLFGNKIITTGEGGIITTDNDDIAEKIRLFKGQGMDKSRKYWHTVIGYNYRMTNIQAAIGCAQLENIDWHIQQRIRVAMHYYDSLQYDERITLPVQKVWSKNVYWMMSVVLNGFPEATRDRVMERLKEDGIETRPFFYPMHILPPYRHLQPHTEFPVANRIAAQGMNLPSHGELTEEDIHWIGGKLQRVLDKES</sequence>
<dbReference type="InterPro" id="IPR015424">
    <property type="entry name" value="PyrdxlP-dep_Trfase"/>
</dbReference>
<dbReference type="OrthoDB" id="9810913at2"/>
<dbReference type="RefSeq" id="WP_119794183.1">
    <property type="nucleotide sequence ID" value="NZ_QYZD01000011.1"/>
</dbReference>
<evidence type="ECO:0000256" key="8">
    <source>
        <dbReference type="RuleBase" id="RU004508"/>
    </source>
</evidence>
<dbReference type="AlphaFoldDB" id="A0A3A3GL51"/>
<organism evidence="9 10">
    <name type="scientific">Paenibacillus thiaminolyticus</name>
    <name type="common">Bacillus thiaminolyticus</name>
    <dbReference type="NCBI Taxonomy" id="49283"/>
    <lineage>
        <taxon>Bacteria</taxon>
        <taxon>Bacillati</taxon>
        <taxon>Bacillota</taxon>
        <taxon>Bacilli</taxon>
        <taxon>Bacillales</taxon>
        <taxon>Paenibacillaceae</taxon>
        <taxon>Paenibacillus</taxon>
    </lineage>
</organism>
<comment type="cofactor">
    <cofactor evidence="1">
        <name>pyridoxal 5'-phosphate</name>
        <dbReference type="ChEBI" id="CHEBI:597326"/>
    </cofactor>
</comment>
<reference evidence="9 10" key="1">
    <citation type="submission" date="2018-09" db="EMBL/GenBank/DDBJ databases">
        <title>Paenibacillus SK2017-BO5.</title>
        <authorList>
            <person name="Piskunova J.V."/>
            <person name="Dubiley S.A."/>
            <person name="Severinov K.V."/>
        </authorList>
    </citation>
    <scope>NUCLEOTIDE SEQUENCE [LARGE SCALE GENOMIC DNA]</scope>
    <source>
        <strain evidence="9 10">BO5</strain>
    </source>
</reference>
<dbReference type="GO" id="GO:0000271">
    <property type="term" value="P:polysaccharide biosynthetic process"/>
    <property type="evidence" value="ECO:0007669"/>
    <property type="project" value="TreeGrafter"/>
</dbReference>
<evidence type="ECO:0000256" key="1">
    <source>
        <dbReference type="ARBA" id="ARBA00001933"/>
    </source>
</evidence>
<dbReference type="Gene3D" id="3.40.640.10">
    <property type="entry name" value="Type I PLP-dependent aspartate aminotransferase-like (Major domain)"/>
    <property type="match status" value="1"/>
</dbReference>
<evidence type="ECO:0000313" key="10">
    <source>
        <dbReference type="Proteomes" id="UP000266177"/>
    </source>
</evidence>
<dbReference type="PANTHER" id="PTHR30244">
    <property type="entry name" value="TRANSAMINASE"/>
    <property type="match status" value="1"/>
</dbReference>
<evidence type="ECO:0000256" key="7">
    <source>
        <dbReference type="PIRSR" id="PIRSR000390-2"/>
    </source>
</evidence>
<name>A0A3A3GL51_PANTH</name>
<evidence type="ECO:0000256" key="4">
    <source>
        <dbReference type="ARBA" id="ARBA00022898"/>
    </source>
</evidence>
<dbReference type="SUPFAM" id="SSF53383">
    <property type="entry name" value="PLP-dependent transferases"/>
    <property type="match status" value="1"/>
</dbReference>
<dbReference type="Proteomes" id="UP000266177">
    <property type="component" value="Unassembled WGS sequence"/>
</dbReference>
<evidence type="ECO:0000313" key="9">
    <source>
        <dbReference type="EMBL" id="RJG23330.1"/>
    </source>
</evidence>
<dbReference type="FunFam" id="3.40.640.10:FF:000090">
    <property type="entry name" value="Pyridoxal phosphate-dependent aminotransferase"/>
    <property type="match status" value="1"/>
</dbReference>
<proteinExistence type="inferred from homology"/>
<gene>
    <name evidence="9" type="ORF">DQX05_13865</name>
</gene>
<evidence type="ECO:0000256" key="3">
    <source>
        <dbReference type="ARBA" id="ARBA00022679"/>
    </source>
</evidence>
<dbReference type="CDD" id="cd00616">
    <property type="entry name" value="AHBA_syn"/>
    <property type="match status" value="1"/>
</dbReference>
<dbReference type="InterPro" id="IPR015421">
    <property type="entry name" value="PyrdxlP-dep_Trfase_major"/>
</dbReference>
<dbReference type="PANTHER" id="PTHR30244:SF34">
    <property type="entry name" value="DTDP-4-AMINO-4,6-DIDEOXYGALACTOSE TRANSAMINASE"/>
    <property type="match status" value="1"/>
</dbReference>
<feature type="active site" description="Proton acceptor" evidence="6">
    <location>
        <position position="184"/>
    </location>
</feature>
<dbReference type="GO" id="GO:0008483">
    <property type="term" value="F:transaminase activity"/>
    <property type="evidence" value="ECO:0007669"/>
    <property type="project" value="UniProtKB-KW"/>
</dbReference>
<dbReference type="InterPro" id="IPR015422">
    <property type="entry name" value="PyrdxlP-dep_Trfase_small"/>
</dbReference>
<dbReference type="EMBL" id="QYZD01000011">
    <property type="protein sequence ID" value="RJG23330.1"/>
    <property type="molecule type" value="Genomic_DNA"/>
</dbReference>
<keyword evidence="3 9" id="KW-0808">Transferase</keyword>
<dbReference type="GO" id="GO:0030170">
    <property type="term" value="F:pyridoxal phosphate binding"/>
    <property type="evidence" value="ECO:0007669"/>
    <property type="project" value="TreeGrafter"/>
</dbReference>
<dbReference type="Pfam" id="PF01041">
    <property type="entry name" value="DegT_DnrJ_EryC1"/>
    <property type="match status" value="1"/>
</dbReference>
<protein>
    <submittedName>
        <fullName evidence="9">DegT/DnrJ/EryC1/StrS family aminotransferase</fullName>
    </submittedName>
</protein>
<accession>A0A3A3GL51</accession>
<evidence type="ECO:0000256" key="2">
    <source>
        <dbReference type="ARBA" id="ARBA00022576"/>
    </source>
</evidence>
<dbReference type="Gene3D" id="3.90.1150.10">
    <property type="entry name" value="Aspartate Aminotransferase, domain 1"/>
    <property type="match status" value="1"/>
</dbReference>
<comment type="similarity">
    <text evidence="5 8">Belongs to the DegT/DnrJ/EryC1 family.</text>
</comment>
<evidence type="ECO:0000256" key="5">
    <source>
        <dbReference type="ARBA" id="ARBA00037999"/>
    </source>
</evidence>
<comment type="caution">
    <text evidence="9">The sequence shown here is derived from an EMBL/GenBank/DDBJ whole genome shotgun (WGS) entry which is preliminary data.</text>
</comment>
<keyword evidence="2 9" id="KW-0032">Aminotransferase</keyword>
<evidence type="ECO:0000256" key="6">
    <source>
        <dbReference type="PIRSR" id="PIRSR000390-1"/>
    </source>
</evidence>
<dbReference type="InterPro" id="IPR000653">
    <property type="entry name" value="DegT/StrS_aminotransferase"/>
</dbReference>
<feature type="modified residue" description="N6-(pyridoxal phosphate)lysine" evidence="7">
    <location>
        <position position="184"/>
    </location>
</feature>